<evidence type="ECO:0000313" key="2">
    <source>
        <dbReference type="EMBL" id="NVK97502.1"/>
    </source>
</evidence>
<protein>
    <submittedName>
        <fullName evidence="2">Uncharacterized protein</fullName>
    </submittedName>
</protein>
<sequence length="119" mass="13777">MEPDSKRFNSWGLTGDPEEDRRRKIAMLNRVNKLREAFEASQHVQIDLLAGLGGNVEPDKTKAKRTSQWKKDRETIMKALALDLHEYIPEELARYYGYTSRPEPDNHPTPPEDLSKPPF</sequence>
<evidence type="ECO:0000256" key="1">
    <source>
        <dbReference type="SAM" id="MobiDB-lite"/>
    </source>
</evidence>
<proteinExistence type="predicted"/>
<comment type="caution">
    <text evidence="2">The sequence shown here is derived from an EMBL/GenBank/DDBJ whole genome shotgun (WGS) entry which is preliminary data.</text>
</comment>
<organism evidence="2 3">
    <name type="scientific">Ruegeria pomeroyi</name>
    <dbReference type="NCBI Taxonomy" id="89184"/>
    <lineage>
        <taxon>Bacteria</taxon>
        <taxon>Pseudomonadati</taxon>
        <taxon>Pseudomonadota</taxon>
        <taxon>Alphaproteobacteria</taxon>
        <taxon>Rhodobacterales</taxon>
        <taxon>Roseobacteraceae</taxon>
        <taxon>Ruegeria</taxon>
    </lineage>
</organism>
<feature type="region of interest" description="Disordered" evidence="1">
    <location>
        <begin position="98"/>
        <end position="119"/>
    </location>
</feature>
<name>A0A850LIW6_9RHOB</name>
<dbReference type="RefSeq" id="WP_030003188.1">
    <property type="nucleotide sequence ID" value="NZ_CP076685.1"/>
</dbReference>
<reference evidence="2 3" key="1">
    <citation type="journal article" date="2020" name="Proc. Natl. Acad. Sci. U.S.A.">
        <title>Ecological drivers of bacterial community assembly in synthetic phycospheres.</title>
        <authorList>
            <person name="Fu H."/>
            <person name="Uchimiya M."/>
            <person name="Gore J."/>
            <person name="Moran M.A."/>
        </authorList>
    </citation>
    <scope>NUCLEOTIDE SEQUENCE [LARGE SCALE GENOMIC DNA]</scope>
    <source>
        <strain evidence="2">HF-Din03</strain>
    </source>
</reference>
<dbReference type="Proteomes" id="UP000565723">
    <property type="component" value="Unassembled WGS sequence"/>
</dbReference>
<accession>A0A850LIW6</accession>
<feature type="compositionally biased region" description="Pro residues" evidence="1">
    <location>
        <begin position="107"/>
        <end position="119"/>
    </location>
</feature>
<gene>
    <name evidence="2" type="ORF">HW564_11270</name>
</gene>
<dbReference type="EMBL" id="JABXIY010000028">
    <property type="protein sequence ID" value="NVK97502.1"/>
    <property type="molecule type" value="Genomic_DNA"/>
</dbReference>
<dbReference type="AlphaFoldDB" id="A0A850LIW6"/>
<evidence type="ECO:0000313" key="3">
    <source>
        <dbReference type="Proteomes" id="UP000565723"/>
    </source>
</evidence>